<evidence type="ECO:0000313" key="3">
    <source>
        <dbReference type="Proteomes" id="UP001206983"/>
    </source>
</evidence>
<dbReference type="InterPro" id="IPR007160">
    <property type="entry name" value="DUF362"/>
</dbReference>
<dbReference type="Proteomes" id="UP001206983">
    <property type="component" value="Unassembled WGS sequence"/>
</dbReference>
<proteinExistence type="predicted"/>
<comment type="caution">
    <text evidence="2">The sequence shown here is derived from an EMBL/GenBank/DDBJ whole genome shotgun (WGS) entry which is preliminary data.</text>
</comment>
<evidence type="ECO:0000259" key="1">
    <source>
        <dbReference type="PROSITE" id="PS51379"/>
    </source>
</evidence>
<evidence type="ECO:0000313" key="2">
    <source>
        <dbReference type="EMBL" id="MCQ6963256.1"/>
    </source>
</evidence>
<feature type="domain" description="4Fe-4S ferredoxin-type" evidence="1">
    <location>
        <begin position="183"/>
        <end position="212"/>
    </location>
</feature>
<protein>
    <submittedName>
        <fullName evidence="2">4Fe-4S ferredoxin</fullName>
    </submittedName>
</protein>
<dbReference type="InterPro" id="IPR017900">
    <property type="entry name" value="4Fe4S_Fe_S_CS"/>
</dbReference>
<dbReference type="RefSeq" id="WP_256623016.1">
    <property type="nucleotide sequence ID" value="NZ_JTEO01000004.1"/>
</dbReference>
<reference evidence="2 3" key="1">
    <citation type="journal article" date="2011" name="Appl. Environ. Microbiol.">
        <title>Methanogenic archaea isolated from Taiwan's Chelungpu fault.</title>
        <authorList>
            <person name="Wu S.Y."/>
            <person name="Lai M.C."/>
        </authorList>
    </citation>
    <scope>NUCLEOTIDE SEQUENCE [LARGE SCALE GENOMIC DNA]</scope>
    <source>
        <strain evidence="2 3">St545Mb</strain>
    </source>
</reference>
<organism evidence="2 3">
    <name type="scientific">Methanolobus chelungpuianus</name>
    <dbReference type="NCBI Taxonomy" id="502115"/>
    <lineage>
        <taxon>Archaea</taxon>
        <taxon>Methanobacteriati</taxon>
        <taxon>Methanobacteriota</taxon>
        <taxon>Stenosarchaea group</taxon>
        <taxon>Methanomicrobia</taxon>
        <taxon>Methanosarcinales</taxon>
        <taxon>Methanosarcinaceae</taxon>
        <taxon>Methanolobus</taxon>
    </lineage>
</organism>
<gene>
    <name evidence="2" type="ORF">PV02_08780</name>
</gene>
<dbReference type="Gene3D" id="3.30.70.20">
    <property type="match status" value="1"/>
</dbReference>
<dbReference type="AlphaFoldDB" id="A0AAE3HBG4"/>
<dbReference type="Pfam" id="PF04015">
    <property type="entry name" value="DUF362"/>
    <property type="match status" value="1"/>
</dbReference>
<name>A0AAE3HBG4_9EURY</name>
<dbReference type="SUPFAM" id="SSF54862">
    <property type="entry name" value="4Fe-4S ferredoxins"/>
    <property type="match status" value="1"/>
</dbReference>
<keyword evidence="3" id="KW-1185">Reference proteome</keyword>
<dbReference type="InterPro" id="IPR017896">
    <property type="entry name" value="4Fe4S_Fe-S-bd"/>
</dbReference>
<accession>A0AAE3HBG4</accession>
<sequence length="351" mass="37323">MSDVFFKAAENIGPDETQIDQITDLFPLVSPVREGDIVAVKIHPGEYGNTTHMHPVLVKTVVDLVKESGGIPFVTDTTVLYKGRRFNAADLACTAAWNGFSHAGMGAPFICADGLLGDDSVNIRIDGEKVSDITVASAIAKADCMIMLSHCKGHPASGFGGAVKNLGMGCLDKAGKTLVHKPGMPEIDPEKCTGCEKCISECPWGALHIMEGKAVVDSEMCKGELSCAGSCRYGAILPPEGYTYEMQARLGEAALGPIELLEGRIGYINWIFNLTPGCDCFNFSAPAFARDVGILASKDPVAIDMASIELINSRMSHDHAGQIAGLWGVDPMIHLEYAARAGAGSLQYSLR</sequence>
<dbReference type="EMBL" id="JTEO01000004">
    <property type="protein sequence ID" value="MCQ6963256.1"/>
    <property type="molecule type" value="Genomic_DNA"/>
</dbReference>
<dbReference type="PROSITE" id="PS00198">
    <property type="entry name" value="4FE4S_FER_1"/>
    <property type="match status" value="1"/>
</dbReference>
<dbReference type="GO" id="GO:0016491">
    <property type="term" value="F:oxidoreductase activity"/>
    <property type="evidence" value="ECO:0007669"/>
    <property type="project" value="UniProtKB-ARBA"/>
</dbReference>
<dbReference type="PROSITE" id="PS51379">
    <property type="entry name" value="4FE4S_FER_2"/>
    <property type="match status" value="1"/>
</dbReference>